<protein>
    <recommendedName>
        <fullName evidence="4">DUF4185 domain-containing protein</fullName>
    </recommendedName>
</protein>
<feature type="chain" id="PRO_5012772115" description="DUF4185 domain-containing protein" evidence="1">
    <location>
        <begin position="20"/>
        <end position="431"/>
    </location>
</feature>
<sequence>MNKYRITLIVSLFYTASLAQSSPAAKPEYGFSRTKSPFRWADNTPAGCPFPKSPRFAKLLFSGRYANYTNGDTWYPSWADDDALYSPWTDGYILRTDVFEPFQESHPGLACNSLDFMGRKAATGNAKIVGNDPLNLQIVPLGRTDGPPAPYGGRYPCGSLVHNGVWYYGTYCLTNNPTNDCGGNGWTEMGPFVGFRTSTDYGKTWQETPHTPVKPIFGENPAQAKVKIGSPHFVDFGKNMQHSPDGYAYLTAHGATNPAVCNNWIQGDEIYLIRVKPSLQTLNDPNAYEFYAGKDKAGKPIWSRQFADLKPLLTWDGHLGCVTVTYNPGLKKYLMCISRGIQVEKADKGPTNLRYDTMILEADALTGNWKLLQYLDRFGPMAYFVNIPSKFISPDGRTMWLSYSANWDDKNRYGNPAGSYYSFSLHEIMME</sequence>
<accession>A0A1P9WRS2</accession>
<evidence type="ECO:0008006" key="4">
    <source>
        <dbReference type="Google" id="ProtNLM"/>
    </source>
</evidence>
<feature type="signal peptide" evidence="1">
    <location>
        <begin position="1"/>
        <end position="19"/>
    </location>
</feature>
<name>A0A1P9WRS2_9BACT</name>
<dbReference type="OrthoDB" id="3795970at2"/>
<evidence type="ECO:0000313" key="3">
    <source>
        <dbReference type="Proteomes" id="UP000187941"/>
    </source>
</evidence>
<dbReference type="STRING" id="1178516.AWR27_01075"/>
<keyword evidence="1" id="KW-0732">Signal</keyword>
<dbReference type="KEGG" id="smon:AWR27_01075"/>
<proteinExistence type="predicted"/>
<dbReference type="RefSeq" id="WP_077129488.1">
    <property type="nucleotide sequence ID" value="NZ_CP014263.1"/>
</dbReference>
<evidence type="ECO:0000313" key="2">
    <source>
        <dbReference type="EMBL" id="AQG78064.1"/>
    </source>
</evidence>
<dbReference type="AlphaFoldDB" id="A0A1P9WRS2"/>
<dbReference type="EMBL" id="CP014263">
    <property type="protein sequence ID" value="AQG78064.1"/>
    <property type="molecule type" value="Genomic_DNA"/>
</dbReference>
<reference evidence="2 3" key="1">
    <citation type="submission" date="2016-01" db="EMBL/GenBank/DDBJ databases">
        <authorList>
            <person name="Oliw E.H."/>
        </authorList>
    </citation>
    <scope>NUCLEOTIDE SEQUENCE [LARGE SCALE GENOMIC DNA]</scope>
    <source>
        <strain evidence="2 3">DY10</strain>
    </source>
</reference>
<organism evidence="2 3">
    <name type="scientific">Spirosoma montaniterrae</name>
    <dbReference type="NCBI Taxonomy" id="1178516"/>
    <lineage>
        <taxon>Bacteria</taxon>
        <taxon>Pseudomonadati</taxon>
        <taxon>Bacteroidota</taxon>
        <taxon>Cytophagia</taxon>
        <taxon>Cytophagales</taxon>
        <taxon>Cytophagaceae</taxon>
        <taxon>Spirosoma</taxon>
    </lineage>
</organism>
<keyword evidence="3" id="KW-1185">Reference proteome</keyword>
<evidence type="ECO:0000256" key="1">
    <source>
        <dbReference type="SAM" id="SignalP"/>
    </source>
</evidence>
<gene>
    <name evidence="2" type="ORF">AWR27_01075</name>
</gene>
<dbReference type="Proteomes" id="UP000187941">
    <property type="component" value="Chromosome"/>
</dbReference>